<feature type="transmembrane region" description="Helical" evidence="1">
    <location>
        <begin position="90"/>
        <end position="113"/>
    </location>
</feature>
<keyword evidence="1" id="KW-1133">Transmembrane helix</keyword>
<sequence length="145" mass="16728">MKKIYKQLIMFWLWIVSNVIGFVIFMMATNVVNIRMLKSGYLEGAGAIQFTKVYIGIPVFLLLAIVWLGSALFTYHYYDKGVKKDSLVQNFSLVTAVEMYLFPLIILIYQLAFPLEMMLTDWVVVSVGLVIGSISLYFYRLNNQE</sequence>
<protein>
    <submittedName>
        <fullName evidence="2">Uncharacterized protein</fullName>
    </submittedName>
</protein>
<feature type="transmembrane region" description="Helical" evidence="1">
    <location>
        <begin position="12"/>
        <end position="33"/>
    </location>
</feature>
<feature type="transmembrane region" description="Helical" evidence="1">
    <location>
        <begin position="53"/>
        <end position="78"/>
    </location>
</feature>
<gene>
    <name evidence="2" type="ordered locus">Halha_1720</name>
</gene>
<keyword evidence="1" id="KW-0472">Membrane</keyword>
<dbReference type="STRING" id="748449.Halha_1720"/>
<evidence type="ECO:0000256" key="1">
    <source>
        <dbReference type="SAM" id="Phobius"/>
    </source>
</evidence>
<feature type="transmembrane region" description="Helical" evidence="1">
    <location>
        <begin position="119"/>
        <end position="139"/>
    </location>
</feature>
<dbReference type="RefSeq" id="WP_015327373.1">
    <property type="nucleotide sequence ID" value="NC_019978.1"/>
</dbReference>
<organism evidence="2 3">
    <name type="scientific">Halobacteroides halobius (strain ATCC 35273 / DSM 5150 / MD-1)</name>
    <dbReference type="NCBI Taxonomy" id="748449"/>
    <lineage>
        <taxon>Bacteria</taxon>
        <taxon>Bacillati</taxon>
        <taxon>Bacillota</taxon>
        <taxon>Clostridia</taxon>
        <taxon>Halanaerobiales</taxon>
        <taxon>Halobacteroidaceae</taxon>
        <taxon>Halobacteroides</taxon>
    </lineage>
</organism>
<proteinExistence type="predicted"/>
<accession>L0K8P3</accession>
<dbReference type="Proteomes" id="UP000010880">
    <property type="component" value="Chromosome"/>
</dbReference>
<dbReference type="KEGG" id="hhl:Halha_1720"/>
<reference evidence="3" key="1">
    <citation type="submission" date="2012-02" db="EMBL/GenBank/DDBJ databases">
        <title>The complete genome of Halobacteroides halobius DSM 5150.</title>
        <authorList>
            <person name="Lucas S."/>
            <person name="Copeland A."/>
            <person name="Lapidus A."/>
            <person name="Glavina del Rio T."/>
            <person name="Dalin E."/>
            <person name="Tice H."/>
            <person name="Bruce D."/>
            <person name="Goodwin L."/>
            <person name="Pitluck S."/>
            <person name="Peters L."/>
            <person name="Mikhailova N."/>
            <person name="Gu W."/>
            <person name="Kyrpides N."/>
            <person name="Mavromatis K."/>
            <person name="Ivanova N."/>
            <person name="Brettin T."/>
            <person name="Detter J.C."/>
            <person name="Han C."/>
            <person name="Larimer F."/>
            <person name="Land M."/>
            <person name="Hauser L."/>
            <person name="Markowitz V."/>
            <person name="Cheng J.-F."/>
            <person name="Hugenholtz P."/>
            <person name="Woyke T."/>
            <person name="Wu D."/>
            <person name="Tindall B."/>
            <person name="Pomrenke H."/>
            <person name="Brambilla E."/>
            <person name="Klenk H.-P."/>
            <person name="Eisen J.A."/>
        </authorList>
    </citation>
    <scope>NUCLEOTIDE SEQUENCE [LARGE SCALE GENOMIC DNA]</scope>
    <source>
        <strain evidence="3">ATCC 35273 / DSM 5150 / MD-1</strain>
    </source>
</reference>
<evidence type="ECO:0000313" key="3">
    <source>
        <dbReference type="Proteomes" id="UP000010880"/>
    </source>
</evidence>
<dbReference type="AlphaFoldDB" id="L0K8P3"/>
<evidence type="ECO:0000313" key="2">
    <source>
        <dbReference type="EMBL" id="AGB41657.1"/>
    </source>
</evidence>
<dbReference type="EMBL" id="CP003359">
    <property type="protein sequence ID" value="AGB41657.1"/>
    <property type="molecule type" value="Genomic_DNA"/>
</dbReference>
<keyword evidence="3" id="KW-1185">Reference proteome</keyword>
<dbReference type="HOGENOM" id="CLU_1784169_0_0_9"/>
<keyword evidence="1" id="KW-0812">Transmembrane</keyword>
<name>L0K8P3_HALHC</name>
<dbReference type="OrthoDB" id="2112761at2"/>